<keyword evidence="1" id="KW-1133">Transmembrane helix</keyword>
<protein>
    <submittedName>
        <fullName evidence="2">Uncharacterized protein</fullName>
    </submittedName>
</protein>
<proteinExistence type="predicted"/>
<keyword evidence="1" id="KW-0812">Transmembrane</keyword>
<evidence type="ECO:0000313" key="2">
    <source>
        <dbReference type="EMBL" id="JAH31990.1"/>
    </source>
</evidence>
<keyword evidence="1" id="KW-0472">Membrane</keyword>
<dbReference type="AlphaFoldDB" id="A0A0E9RU48"/>
<dbReference type="EMBL" id="GBXM01076587">
    <property type="protein sequence ID" value="JAH31990.1"/>
    <property type="molecule type" value="Transcribed_RNA"/>
</dbReference>
<evidence type="ECO:0000256" key="1">
    <source>
        <dbReference type="SAM" id="Phobius"/>
    </source>
</evidence>
<organism evidence="2">
    <name type="scientific">Anguilla anguilla</name>
    <name type="common">European freshwater eel</name>
    <name type="synonym">Muraena anguilla</name>
    <dbReference type="NCBI Taxonomy" id="7936"/>
    <lineage>
        <taxon>Eukaryota</taxon>
        <taxon>Metazoa</taxon>
        <taxon>Chordata</taxon>
        <taxon>Craniata</taxon>
        <taxon>Vertebrata</taxon>
        <taxon>Euteleostomi</taxon>
        <taxon>Actinopterygii</taxon>
        <taxon>Neopterygii</taxon>
        <taxon>Teleostei</taxon>
        <taxon>Anguilliformes</taxon>
        <taxon>Anguillidae</taxon>
        <taxon>Anguilla</taxon>
    </lineage>
</organism>
<reference evidence="2" key="2">
    <citation type="journal article" date="2015" name="Fish Shellfish Immunol.">
        <title>Early steps in the European eel (Anguilla anguilla)-Vibrio vulnificus interaction in the gills: Role of the RtxA13 toxin.</title>
        <authorList>
            <person name="Callol A."/>
            <person name="Pajuelo D."/>
            <person name="Ebbesson L."/>
            <person name="Teles M."/>
            <person name="MacKenzie S."/>
            <person name="Amaro C."/>
        </authorList>
    </citation>
    <scope>NUCLEOTIDE SEQUENCE</scope>
</reference>
<sequence>MSMFTIAFRSSKMFYVLLHVIALTVTFLLQKAHA</sequence>
<reference evidence="2" key="1">
    <citation type="submission" date="2014-11" db="EMBL/GenBank/DDBJ databases">
        <authorList>
            <person name="Amaro Gonzalez C."/>
        </authorList>
    </citation>
    <scope>NUCLEOTIDE SEQUENCE</scope>
</reference>
<name>A0A0E9RU48_ANGAN</name>
<feature type="transmembrane region" description="Helical" evidence="1">
    <location>
        <begin position="12"/>
        <end position="29"/>
    </location>
</feature>
<accession>A0A0E9RU48</accession>